<dbReference type="Gene3D" id="2.20.25.10">
    <property type="match status" value="1"/>
</dbReference>
<sequence>MTVPGWARDLLRCPACHGELAGSGPLTCTVCRRSYPVRDGIPVLLVDEATEHGSA</sequence>
<comment type="caution">
    <text evidence="1">The sequence shown here is derived from an EMBL/GenBank/DDBJ whole genome shotgun (WGS) entry which is preliminary data.</text>
</comment>
<protein>
    <submittedName>
        <fullName evidence="1">Trm112 family protein</fullName>
    </submittedName>
</protein>
<gene>
    <name evidence="1" type="ORF">Q6348_15370</name>
</gene>
<dbReference type="InterPro" id="IPR005651">
    <property type="entry name" value="Trm112-like"/>
</dbReference>
<dbReference type="RefSeq" id="WP_304602269.1">
    <property type="nucleotide sequence ID" value="NZ_JAUQYP010000002.1"/>
</dbReference>
<proteinExistence type="predicted"/>
<evidence type="ECO:0000313" key="1">
    <source>
        <dbReference type="EMBL" id="MDO8108577.1"/>
    </source>
</evidence>
<reference evidence="1 2" key="1">
    <citation type="submission" date="2023-07" db="EMBL/GenBank/DDBJ databases">
        <title>Description of novel actinomycetes strains, isolated from tidal flat sediment.</title>
        <authorList>
            <person name="Lu C."/>
        </authorList>
    </citation>
    <scope>NUCLEOTIDE SEQUENCE [LARGE SCALE GENOMIC DNA]</scope>
    <source>
        <strain evidence="1 2">SYSU T00b441</strain>
    </source>
</reference>
<organism evidence="1 2">
    <name type="scientific">Actinotalea lenta</name>
    <dbReference type="NCBI Taxonomy" id="3064654"/>
    <lineage>
        <taxon>Bacteria</taxon>
        <taxon>Bacillati</taxon>
        <taxon>Actinomycetota</taxon>
        <taxon>Actinomycetes</taxon>
        <taxon>Micrococcales</taxon>
        <taxon>Cellulomonadaceae</taxon>
        <taxon>Actinotalea</taxon>
    </lineage>
</organism>
<dbReference type="EMBL" id="JAUQYP010000002">
    <property type="protein sequence ID" value="MDO8108577.1"/>
    <property type="molecule type" value="Genomic_DNA"/>
</dbReference>
<dbReference type="SUPFAM" id="SSF158997">
    <property type="entry name" value="Trm112p-like"/>
    <property type="match status" value="1"/>
</dbReference>
<accession>A0ABT9DCG6</accession>
<dbReference type="Proteomes" id="UP001232536">
    <property type="component" value="Unassembled WGS sequence"/>
</dbReference>
<dbReference type="Pfam" id="PF03966">
    <property type="entry name" value="Trm112p"/>
    <property type="match status" value="1"/>
</dbReference>
<keyword evidence="2" id="KW-1185">Reference proteome</keyword>
<name>A0ABT9DCG6_9CELL</name>
<evidence type="ECO:0000313" key="2">
    <source>
        <dbReference type="Proteomes" id="UP001232536"/>
    </source>
</evidence>